<dbReference type="GO" id="GO:0005886">
    <property type="term" value="C:plasma membrane"/>
    <property type="evidence" value="ECO:0007669"/>
    <property type="project" value="UniProtKB-SubCell"/>
</dbReference>
<dbReference type="NCBIfam" id="NF004812">
    <property type="entry name" value="PRK06161.1"/>
    <property type="match status" value="1"/>
</dbReference>
<dbReference type="InterPro" id="IPR007208">
    <property type="entry name" value="MrpF/PhaF-like"/>
</dbReference>
<evidence type="ECO:0000256" key="4">
    <source>
        <dbReference type="ARBA" id="ARBA00022475"/>
    </source>
</evidence>
<comment type="similarity">
    <text evidence="2">Belongs to the CPA3 antiporters (TC 2.A.63) subunit F family.</text>
</comment>
<organism evidence="9 10">
    <name type="scientific">Advenella incenata</name>
    <dbReference type="NCBI Taxonomy" id="267800"/>
    <lineage>
        <taxon>Bacteria</taxon>
        <taxon>Pseudomonadati</taxon>
        <taxon>Pseudomonadota</taxon>
        <taxon>Betaproteobacteria</taxon>
        <taxon>Burkholderiales</taxon>
        <taxon>Alcaligenaceae</taxon>
    </lineage>
</organism>
<accession>A0A4Q7VUN7</accession>
<name>A0A4Q7VUN7_9BURK</name>
<dbReference type="PANTHER" id="PTHR34702:SF1">
    <property type="entry name" value="NA(+)_H(+) ANTIPORTER SUBUNIT F"/>
    <property type="match status" value="1"/>
</dbReference>
<keyword evidence="7 8" id="KW-0472">Membrane</keyword>
<dbReference type="EMBL" id="SHKO01000001">
    <property type="protein sequence ID" value="RZU00357.1"/>
    <property type="molecule type" value="Genomic_DNA"/>
</dbReference>
<evidence type="ECO:0000256" key="7">
    <source>
        <dbReference type="ARBA" id="ARBA00023136"/>
    </source>
</evidence>
<proteinExistence type="inferred from homology"/>
<reference evidence="9 10" key="1">
    <citation type="submission" date="2019-02" db="EMBL/GenBank/DDBJ databases">
        <title>Genomic Encyclopedia of Type Strains, Phase IV (KMG-IV): sequencing the most valuable type-strain genomes for metagenomic binning, comparative biology and taxonomic classification.</title>
        <authorList>
            <person name="Goeker M."/>
        </authorList>
    </citation>
    <scope>NUCLEOTIDE SEQUENCE [LARGE SCALE GENOMIC DNA]</scope>
    <source>
        <strain evidence="9 10">DSM 23814</strain>
    </source>
</reference>
<keyword evidence="4" id="KW-1003">Cell membrane</keyword>
<comment type="subcellular location">
    <subcellularLocation>
        <location evidence="1">Cell membrane</location>
        <topology evidence="1">Multi-pass membrane protein</topology>
    </subcellularLocation>
</comment>
<feature type="transmembrane region" description="Helical" evidence="8">
    <location>
        <begin position="6"/>
        <end position="30"/>
    </location>
</feature>
<sequence length="93" mass="10429">METLLIWSCYFTLFCFALAGVILSHPLFVGPTPQDRVLGIDALYLIGMMIALTLGMLYRTSWYFDIALLVSLFGFLSTAAMARFLLRGEVIEP</sequence>
<evidence type="ECO:0000256" key="6">
    <source>
        <dbReference type="ARBA" id="ARBA00022989"/>
    </source>
</evidence>
<evidence type="ECO:0000256" key="2">
    <source>
        <dbReference type="ARBA" id="ARBA00009212"/>
    </source>
</evidence>
<evidence type="ECO:0000256" key="8">
    <source>
        <dbReference type="SAM" id="Phobius"/>
    </source>
</evidence>
<dbReference type="Proteomes" id="UP000293398">
    <property type="component" value="Unassembled WGS sequence"/>
</dbReference>
<evidence type="ECO:0000256" key="3">
    <source>
        <dbReference type="ARBA" id="ARBA00022448"/>
    </source>
</evidence>
<evidence type="ECO:0000313" key="10">
    <source>
        <dbReference type="Proteomes" id="UP000293398"/>
    </source>
</evidence>
<dbReference type="OrthoDB" id="9800226at2"/>
<comment type="caution">
    <text evidence="9">The sequence shown here is derived from an EMBL/GenBank/DDBJ whole genome shotgun (WGS) entry which is preliminary data.</text>
</comment>
<dbReference type="PANTHER" id="PTHR34702">
    <property type="entry name" value="NA(+)/H(+) ANTIPORTER SUBUNIT F1"/>
    <property type="match status" value="1"/>
</dbReference>
<keyword evidence="5 8" id="KW-0812">Transmembrane</keyword>
<gene>
    <name evidence="9" type="ORF">EV681_2165</name>
</gene>
<keyword evidence="6 8" id="KW-1133">Transmembrane helix</keyword>
<dbReference type="GO" id="GO:0015385">
    <property type="term" value="F:sodium:proton antiporter activity"/>
    <property type="evidence" value="ECO:0007669"/>
    <property type="project" value="TreeGrafter"/>
</dbReference>
<dbReference type="Pfam" id="PF04066">
    <property type="entry name" value="MrpF_PhaF"/>
    <property type="match status" value="1"/>
</dbReference>
<feature type="transmembrane region" description="Helical" evidence="8">
    <location>
        <begin position="66"/>
        <end position="86"/>
    </location>
</feature>
<evidence type="ECO:0000256" key="1">
    <source>
        <dbReference type="ARBA" id="ARBA00004651"/>
    </source>
</evidence>
<keyword evidence="3" id="KW-0813">Transport</keyword>
<evidence type="ECO:0000256" key="5">
    <source>
        <dbReference type="ARBA" id="ARBA00022692"/>
    </source>
</evidence>
<keyword evidence="10" id="KW-1185">Reference proteome</keyword>
<evidence type="ECO:0000313" key="9">
    <source>
        <dbReference type="EMBL" id="RZU00357.1"/>
    </source>
</evidence>
<feature type="transmembrane region" description="Helical" evidence="8">
    <location>
        <begin position="42"/>
        <end position="60"/>
    </location>
</feature>
<protein>
    <submittedName>
        <fullName evidence="9">Multisubunit potassium/proton antiporter PhaF subunit</fullName>
    </submittedName>
</protein>
<dbReference type="AlphaFoldDB" id="A0A4Q7VUN7"/>
<dbReference type="RefSeq" id="WP_014750683.1">
    <property type="nucleotide sequence ID" value="NZ_SHKO01000001.1"/>
</dbReference>